<evidence type="ECO:0000313" key="1">
    <source>
        <dbReference type="EMBL" id="MCS5724776.1"/>
    </source>
</evidence>
<dbReference type="GO" id="GO:0005975">
    <property type="term" value="P:carbohydrate metabolic process"/>
    <property type="evidence" value="ECO:0007669"/>
    <property type="project" value="InterPro"/>
</dbReference>
<dbReference type="AlphaFoldDB" id="A0AA42BT33"/>
<accession>A0AA42BT33</accession>
<comment type="caution">
    <text evidence="1">The sequence shown here is derived from an EMBL/GenBank/DDBJ whole genome shotgun (WGS) entry which is preliminary data.</text>
</comment>
<protein>
    <submittedName>
        <fullName evidence="1">Aldose 1-epimerase family protein</fullName>
    </submittedName>
</protein>
<dbReference type="Proteomes" id="UP001165587">
    <property type="component" value="Unassembled WGS sequence"/>
</dbReference>
<proteinExistence type="predicted"/>
<dbReference type="InterPro" id="IPR037480">
    <property type="entry name" value="YihR-like"/>
</dbReference>
<dbReference type="Pfam" id="PF01263">
    <property type="entry name" value="Aldose_epim"/>
    <property type="match status" value="1"/>
</dbReference>
<dbReference type="InterPro" id="IPR011013">
    <property type="entry name" value="Gal_mutarotase_sf_dom"/>
</dbReference>
<dbReference type="InterPro" id="IPR014718">
    <property type="entry name" value="GH-type_carb-bd"/>
</dbReference>
<dbReference type="GO" id="GO:0030246">
    <property type="term" value="F:carbohydrate binding"/>
    <property type="evidence" value="ECO:0007669"/>
    <property type="project" value="InterPro"/>
</dbReference>
<name>A0AA42BT33_9MICO</name>
<dbReference type="Gene3D" id="2.70.98.10">
    <property type="match status" value="1"/>
</dbReference>
<gene>
    <name evidence="1" type="ORF">N1028_02600</name>
</gene>
<dbReference type="CDD" id="cd09022">
    <property type="entry name" value="Aldose_epim_Ec_YihR"/>
    <property type="match status" value="1"/>
</dbReference>
<sequence>MRAPTGHQYPLRLESEGSVVTAVITEVAAGIRALEVDGAALVETFAETSSPPGAAGIVLVPWPNRVADGRWMLDGEPQQLDLTEPAKGNATHGLLRNTGYRLLEHEAHRVLQAATVFPQHGYPFLLETTVQHELVPDGLQVTHTVRNDSARSAPVAVGAHPYLRIGDVPTADLVLTVDVETRFLTDERQIPVSEEKVAGTDFDLTQGRRLGDIAIDHGFGGVRVTDGRSRQTLDAPDGRRVELWADENFRYLQVFTPPAFASVDGPRLAVALEPMTAPADALNSGEGIRWLQPDETWTLRWGIRRCQAPSSDFGAHLPSIKLGS</sequence>
<dbReference type="GO" id="GO:0016853">
    <property type="term" value="F:isomerase activity"/>
    <property type="evidence" value="ECO:0007669"/>
    <property type="project" value="InterPro"/>
</dbReference>
<dbReference type="EMBL" id="JANLCK010000001">
    <property type="protein sequence ID" value="MCS5724776.1"/>
    <property type="molecule type" value="Genomic_DNA"/>
</dbReference>
<reference evidence="1" key="1">
    <citation type="submission" date="2022-08" db="EMBL/GenBank/DDBJ databases">
        <authorList>
            <person name="Deng Y."/>
            <person name="Han X.-F."/>
            <person name="Zhang Y.-Q."/>
        </authorList>
    </citation>
    <scope>NUCLEOTIDE SEQUENCE</scope>
    <source>
        <strain evidence="1">CPCC 203407</strain>
    </source>
</reference>
<dbReference type="InterPro" id="IPR008183">
    <property type="entry name" value="Aldose_1/G6P_1-epimerase"/>
</dbReference>
<evidence type="ECO:0000313" key="2">
    <source>
        <dbReference type="Proteomes" id="UP001165587"/>
    </source>
</evidence>
<organism evidence="1 2">
    <name type="scientific">Herbiconiux oxytropis</name>
    <dbReference type="NCBI Taxonomy" id="2970915"/>
    <lineage>
        <taxon>Bacteria</taxon>
        <taxon>Bacillati</taxon>
        <taxon>Actinomycetota</taxon>
        <taxon>Actinomycetes</taxon>
        <taxon>Micrococcales</taxon>
        <taxon>Microbacteriaceae</taxon>
        <taxon>Herbiconiux</taxon>
    </lineage>
</organism>
<dbReference type="SUPFAM" id="SSF74650">
    <property type="entry name" value="Galactose mutarotase-like"/>
    <property type="match status" value="1"/>
</dbReference>
<dbReference type="RefSeq" id="WP_259525207.1">
    <property type="nucleotide sequence ID" value="NZ_JANLCK010000001.1"/>
</dbReference>
<keyword evidence="2" id="KW-1185">Reference proteome</keyword>